<name>A0A1G2UTQ7_9BACT</name>
<dbReference type="Gene3D" id="3.40.640.10">
    <property type="entry name" value="Type I PLP-dependent aspartate aminotransferase-like (Major domain)"/>
    <property type="match status" value="1"/>
</dbReference>
<dbReference type="InterPro" id="IPR015421">
    <property type="entry name" value="PyrdxlP-dep_Trfase_major"/>
</dbReference>
<dbReference type="InterPro" id="IPR015422">
    <property type="entry name" value="PyrdxlP-dep_Trfase_small"/>
</dbReference>
<dbReference type="EMBL" id="MHWT01000011">
    <property type="protein sequence ID" value="OHB12774.1"/>
    <property type="molecule type" value="Genomic_DNA"/>
</dbReference>
<protein>
    <recommendedName>
        <fullName evidence="4">NarL family transcriptional regulator</fullName>
    </recommendedName>
</protein>
<dbReference type="InterPro" id="IPR000653">
    <property type="entry name" value="DegT/StrS_aminotransferase"/>
</dbReference>
<dbReference type="AlphaFoldDB" id="A0A1G2UTQ7"/>
<dbReference type="PANTHER" id="PTHR30244">
    <property type="entry name" value="TRANSAMINASE"/>
    <property type="match status" value="1"/>
</dbReference>
<keyword evidence="1" id="KW-0663">Pyridoxal phosphate</keyword>
<dbReference type="SUPFAM" id="SSF53383">
    <property type="entry name" value="PLP-dependent transferases"/>
    <property type="match status" value="1"/>
</dbReference>
<comment type="caution">
    <text evidence="2">The sequence shown here is derived from an EMBL/GenBank/DDBJ whole genome shotgun (WGS) entry which is preliminary data.</text>
</comment>
<comment type="similarity">
    <text evidence="1">Belongs to the DegT/DnrJ/EryC1 family.</text>
</comment>
<dbReference type="GO" id="GO:0000271">
    <property type="term" value="P:polysaccharide biosynthetic process"/>
    <property type="evidence" value="ECO:0007669"/>
    <property type="project" value="TreeGrafter"/>
</dbReference>
<sequence>MILYKVKENNKQMKKHKIRYGGAMIGDEEVNAIIKTINKDRGNWQQGEEGAKMEEEAAKFLGVKYGILTNSGSSAGLLALSALELPKSSEVIISACTFPTIFNIIIQCGLIPVVVDAKIGTYTFDVDEVEKAISKKTKAIIAIHPVGNPVDMPRLMKVAHKHKIKVIEDGCDTWGGSINGKMLGSFGDISITSFHAAHIVSMGVGGGIFTNNKELAQNVRMYRDWGRQSNTDRPHNVKTLPKDYNPRFVYDKMGYNFQILELQAAMGRIQLRKADKIRKLRKTNFDYLYKHLGKYPMILPKSVDGADICWFAFPLTYDGDRGKLVAHLEKNGIETRSMFAGNITRHPAYKNVKYRIGSKLDDANYILSHSFWIGVHPRMDQKDREYVVKIFDDFFKEKTGNE</sequence>
<evidence type="ECO:0000256" key="1">
    <source>
        <dbReference type="RuleBase" id="RU004508"/>
    </source>
</evidence>
<dbReference type="GO" id="GO:0008483">
    <property type="term" value="F:transaminase activity"/>
    <property type="evidence" value="ECO:0007669"/>
    <property type="project" value="TreeGrafter"/>
</dbReference>
<organism evidence="2 3">
    <name type="scientific">Candidatus Zambryskibacteria bacterium RIFCSPLOWO2_12_FULL_39_23</name>
    <dbReference type="NCBI Taxonomy" id="1802776"/>
    <lineage>
        <taxon>Bacteria</taxon>
        <taxon>Candidatus Zambryskiibacteriota</taxon>
    </lineage>
</organism>
<dbReference type="PIRSF" id="PIRSF000390">
    <property type="entry name" value="PLP_StrS"/>
    <property type="match status" value="1"/>
</dbReference>
<dbReference type="CDD" id="cd00616">
    <property type="entry name" value="AHBA_syn"/>
    <property type="match status" value="1"/>
</dbReference>
<evidence type="ECO:0008006" key="4">
    <source>
        <dbReference type="Google" id="ProtNLM"/>
    </source>
</evidence>
<dbReference type="Pfam" id="PF01041">
    <property type="entry name" value="DegT_DnrJ_EryC1"/>
    <property type="match status" value="1"/>
</dbReference>
<gene>
    <name evidence="2" type="ORF">A3G99_01330</name>
</gene>
<dbReference type="Gene3D" id="3.90.1150.10">
    <property type="entry name" value="Aspartate Aminotransferase, domain 1"/>
    <property type="match status" value="1"/>
</dbReference>
<dbReference type="InterPro" id="IPR015424">
    <property type="entry name" value="PyrdxlP-dep_Trfase"/>
</dbReference>
<dbReference type="GO" id="GO:0030170">
    <property type="term" value="F:pyridoxal phosphate binding"/>
    <property type="evidence" value="ECO:0007669"/>
    <property type="project" value="TreeGrafter"/>
</dbReference>
<dbReference type="PANTHER" id="PTHR30244:SF34">
    <property type="entry name" value="DTDP-4-AMINO-4,6-DIDEOXYGALACTOSE TRANSAMINASE"/>
    <property type="match status" value="1"/>
</dbReference>
<dbReference type="Proteomes" id="UP000176558">
    <property type="component" value="Unassembled WGS sequence"/>
</dbReference>
<evidence type="ECO:0000313" key="2">
    <source>
        <dbReference type="EMBL" id="OHB12774.1"/>
    </source>
</evidence>
<reference evidence="2 3" key="1">
    <citation type="journal article" date="2016" name="Nat. Commun.">
        <title>Thousands of microbial genomes shed light on interconnected biogeochemical processes in an aquifer system.</title>
        <authorList>
            <person name="Anantharaman K."/>
            <person name="Brown C.T."/>
            <person name="Hug L.A."/>
            <person name="Sharon I."/>
            <person name="Castelle C.J."/>
            <person name="Probst A.J."/>
            <person name="Thomas B.C."/>
            <person name="Singh A."/>
            <person name="Wilkins M.J."/>
            <person name="Karaoz U."/>
            <person name="Brodie E.L."/>
            <person name="Williams K.H."/>
            <person name="Hubbard S.S."/>
            <person name="Banfield J.F."/>
        </authorList>
    </citation>
    <scope>NUCLEOTIDE SEQUENCE [LARGE SCALE GENOMIC DNA]</scope>
</reference>
<accession>A0A1G2UTQ7</accession>
<proteinExistence type="inferred from homology"/>
<evidence type="ECO:0000313" key="3">
    <source>
        <dbReference type="Proteomes" id="UP000176558"/>
    </source>
</evidence>